<organism evidence="9 10">
    <name type="scientific">Symbiodinium natans</name>
    <dbReference type="NCBI Taxonomy" id="878477"/>
    <lineage>
        <taxon>Eukaryota</taxon>
        <taxon>Sar</taxon>
        <taxon>Alveolata</taxon>
        <taxon>Dinophyceae</taxon>
        <taxon>Suessiales</taxon>
        <taxon>Symbiodiniaceae</taxon>
        <taxon>Symbiodinium</taxon>
    </lineage>
</organism>
<feature type="domain" description="CCHC-type" evidence="8">
    <location>
        <begin position="146"/>
        <end position="159"/>
    </location>
</feature>
<dbReference type="InterPro" id="IPR001878">
    <property type="entry name" value="Znf_CCHC"/>
</dbReference>
<dbReference type="InterPro" id="IPR012337">
    <property type="entry name" value="RNaseH-like_sf"/>
</dbReference>
<keyword evidence="1" id="KW-0489">Methyltransferase</keyword>
<feature type="compositionally biased region" description="Basic and acidic residues" evidence="5">
    <location>
        <begin position="275"/>
        <end position="285"/>
    </location>
</feature>
<name>A0A812KNI9_9DINO</name>
<feature type="region of interest" description="Disordered" evidence="5">
    <location>
        <begin position="273"/>
        <end position="315"/>
    </location>
</feature>
<keyword evidence="6" id="KW-1133">Transmembrane helix</keyword>
<evidence type="ECO:0000256" key="2">
    <source>
        <dbReference type="ARBA" id="ARBA00022679"/>
    </source>
</evidence>
<dbReference type="EMBL" id="CAJNDS010000779">
    <property type="protein sequence ID" value="CAE7233168.1"/>
    <property type="molecule type" value="Genomic_DNA"/>
</dbReference>
<keyword evidence="2" id="KW-0808">Transferase</keyword>
<feature type="compositionally biased region" description="Basic and acidic residues" evidence="5">
    <location>
        <begin position="86"/>
        <end position="111"/>
    </location>
</feature>
<keyword evidence="3" id="KW-0949">S-adenosyl-L-methionine</keyword>
<keyword evidence="6" id="KW-0472">Membrane</keyword>
<feature type="compositionally biased region" description="Basic and acidic residues" evidence="5">
    <location>
        <begin position="827"/>
        <end position="836"/>
    </location>
</feature>
<dbReference type="GO" id="GO:0032259">
    <property type="term" value="P:methylation"/>
    <property type="evidence" value="ECO:0007669"/>
    <property type="project" value="UniProtKB-KW"/>
</dbReference>
<keyword evidence="4" id="KW-0862">Zinc</keyword>
<dbReference type="PANTHER" id="PTHR11439:SF470">
    <property type="entry name" value="CYSTEINE-RICH RLK (RECEPTOR-LIKE PROTEIN KINASE) 8"/>
    <property type="match status" value="1"/>
</dbReference>
<evidence type="ECO:0000256" key="3">
    <source>
        <dbReference type="ARBA" id="ARBA00022691"/>
    </source>
</evidence>
<feature type="compositionally biased region" description="Acidic residues" evidence="5">
    <location>
        <begin position="861"/>
        <end position="874"/>
    </location>
</feature>
<dbReference type="PROSITE" id="PS50158">
    <property type="entry name" value="ZF_CCHC"/>
    <property type="match status" value="1"/>
</dbReference>
<evidence type="ECO:0000313" key="9">
    <source>
        <dbReference type="EMBL" id="CAE7233168.1"/>
    </source>
</evidence>
<dbReference type="InterPro" id="IPR036397">
    <property type="entry name" value="RNaseH_sf"/>
</dbReference>
<accession>A0A812KNI9</accession>
<dbReference type="GO" id="GO:0003676">
    <property type="term" value="F:nucleic acid binding"/>
    <property type="evidence" value="ECO:0007669"/>
    <property type="project" value="InterPro"/>
</dbReference>
<evidence type="ECO:0000313" key="10">
    <source>
        <dbReference type="Proteomes" id="UP000604046"/>
    </source>
</evidence>
<evidence type="ECO:0000259" key="8">
    <source>
        <dbReference type="PROSITE" id="PS50158"/>
    </source>
</evidence>
<evidence type="ECO:0000256" key="6">
    <source>
        <dbReference type="SAM" id="Phobius"/>
    </source>
</evidence>
<dbReference type="PANTHER" id="PTHR11439">
    <property type="entry name" value="GAG-POL-RELATED RETROTRANSPOSON"/>
    <property type="match status" value="1"/>
</dbReference>
<protein>
    <submittedName>
        <fullName evidence="9">GIP protein</fullName>
    </submittedName>
</protein>
<proteinExistence type="predicted"/>
<dbReference type="CDD" id="cd09272">
    <property type="entry name" value="RNase_HI_RT_Ty1"/>
    <property type="match status" value="1"/>
</dbReference>
<keyword evidence="10" id="KW-1185">Reference proteome</keyword>
<feature type="region of interest" description="Disordered" evidence="5">
    <location>
        <begin position="72"/>
        <end position="121"/>
    </location>
</feature>
<dbReference type="InterPro" id="IPR043502">
    <property type="entry name" value="DNA/RNA_pol_sf"/>
</dbReference>
<dbReference type="InterPro" id="IPR000571">
    <property type="entry name" value="Znf_CCCH"/>
</dbReference>
<dbReference type="PROSITE" id="PS00094">
    <property type="entry name" value="C5_MTASE_1"/>
    <property type="match status" value="1"/>
</dbReference>
<dbReference type="InterPro" id="IPR018117">
    <property type="entry name" value="C5_DNA_meth_AS"/>
</dbReference>
<feature type="transmembrane region" description="Helical" evidence="6">
    <location>
        <begin position="1885"/>
        <end position="1904"/>
    </location>
</feature>
<dbReference type="GO" id="GO:0008270">
    <property type="term" value="F:zinc ion binding"/>
    <property type="evidence" value="ECO:0007669"/>
    <property type="project" value="UniProtKB-KW"/>
</dbReference>
<dbReference type="GO" id="GO:0008168">
    <property type="term" value="F:methyltransferase activity"/>
    <property type="evidence" value="ECO:0007669"/>
    <property type="project" value="UniProtKB-KW"/>
</dbReference>
<dbReference type="SUPFAM" id="SSF56672">
    <property type="entry name" value="DNA/RNA polymerases"/>
    <property type="match status" value="1"/>
</dbReference>
<evidence type="ECO:0000256" key="1">
    <source>
        <dbReference type="ARBA" id="ARBA00022603"/>
    </source>
</evidence>
<evidence type="ECO:0000259" key="7">
    <source>
        <dbReference type="PROSITE" id="PS50103"/>
    </source>
</evidence>
<comment type="caution">
    <text evidence="9">The sequence shown here is derived from an EMBL/GenBank/DDBJ whole genome shotgun (WGS) entry which is preliminary data.</text>
</comment>
<evidence type="ECO:0000256" key="4">
    <source>
        <dbReference type="PROSITE-ProRule" id="PRU00723"/>
    </source>
</evidence>
<feature type="zinc finger region" description="C3H1-type" evidence="4">
    <location>
        <begin position="112"/>
        <end position="140"/>
    </location>
</feature>
<keyword evidence="4" id="KW-0479">Metal-binding</keyword>
<feature type="region of interest" description="Disordered" evidence="5">
    <location>
        <begin position="803"/>
        <end position="883"/>
    </location>
</feature>
<dbReference type="Gene3D" id="3.30.420.10">
    <property type="entry name" value="Ribonuclease H-like superfamily/Ribonuclease H"/>
    <property type="match status" value="1"/>
</dbReference>
<keyword evidence="4" id="KW-0863">Zinc-finger</keyword>
<feature type="domain" description="C3H1-type" evidence="7">
    <location>
        <begin position="112"/>
        <end position="140"/>
    </location>
</feature>
<feature type="region of interest" description="Disordered" evidence="5">
    <location>
        <begin position="1028"/>
        <end position="1048"/>
    </location>
</feature>
<gene>
    <name evidence="9" type="primary">GIP</name>
    <name evidence="9" type="ORF">SNAT2548_LOCUS9710</name>
</gene>
<feature type="compositionally biased region" description="Basic and acidic residues" evidence="5">
    <location>
        <begin position="847"/>
        <end position="860"/>
    </location>
</feature>
<dbReference type="OrthoDB" id="3344688at2759"/>
<sequence>MTRGHVQVPDCSILLSALDNAGKTLLSKNPQVAFRCSVYRNANNLDRCPTLVGVEEYAKQMLAEFEDLSVNVDANPESPKRPKVAKVGDDASGREDKGGKGGRKGGKDESPGKGSKPCWGWPKAEGCKNGNACTFKHDAEKSGSHCYNCGAEDHYKNACVRPGGGAHKSDTQEASQGDSSKGGGKGEKGKDRKGGKKGNPQKPQVNKTVIEEDASPPSNPGGESSAPTAPAEIVADVSQLLKSMKLAALGTGRPEQFDISDECDCETADYPTLRDFTKEPSEFGEYRAPQGDAGDASAEPLVQPNAPGVNGRDKDAVDLQSPGVPGEPSINVKGLSSSSERTCFALVDGGATNGLRNEAWKGEAKTLSQVKVSLAVGHTTLGMTDAGVLVSPTPTQVILPMRYLHELGYGMSWKKDGYRIWKGGESRKVKLEDGCPTIAEKRALQLMCEFEQQAKTKALRLRSLKAVLNQAPVENPVEWLRERVSQWKKGADLPVEDLVRFLRSWAPDIPEEVVLSSVAALDPEGLKTPWNRRARRSHAQGKLLIHLFSGVQKDTKQAWGGSTVLSVEKEAGQDFRKPGVLGYLYALAAGGKVDGIAGGPPCKTFSRLRSETDEGPRPLREAGGAELWGRRDLCEREAECVFEDNCLLVQTALVMLAHVSNGEGVSDESREGSVFVGLEHPRDPDEYLGDGIARPSVWKLPMWQAFRCWSKSPVVERERESEEIAAVRALSKQKKEMWHKHLMNDHVLSIDVAGPFVSGVDLFKNASQTYALVACLTVPGGDAQGDGDTNAHDASKSDLGPLLEEEGLESPGPDCNPEGDKGDEDDISRLTVRDLFGDEEEEEAEAEDQHVAAAREGKPEDEAEGIEREEEPKEDEGYLKEPLESLPVRTLEFAIPMKSREHEEVRYHLMSLVARLKALGLHVARLHSDRARELISPKLKTFLYEQAIDVSHTSGESPQQNGRAESAVGWAKSRARALLHAAGLESKYWPLAMRHATERDLRECNSLVWERRNNLFFHGLQLFKPRSVAGKRRKHPEENQCGQPKPVEGRALGVAPSTSDGYVVLLPDGSLVVTGTVFPMIEPGSDDLEVDAKDLFEEEWDERVAVGLVKELAEVGLPATRSDGKRGSKEGSYAVIGMFAHGGVVGITSLTKRAPNLVRLLTWYVNRHFPGETFTSIVLSLGVTMPMHQDKFNLAGRKLLVGYTLTAHHKLSEAQRSELTDFGFVLPELQKCSLKSASVSGVSEDVSVELPKPLVGEGFFEEVVQKHRRLSQTLLEWKRDILAVGAGEVDQTVLRVCSDMMQTLAELEELACVLQPEQEKTTTGLFLKSLGEVTYLDGELPDPSEAFLQTRIVSQSEVFDELDLWLEAIKSEYRSLTEESCAVEPTTAEAVEKLVKDGLVDQVLPVKPVMVRKQGSGKRKVRLCVAGNYEKKLEALTPSPFDVWLKQSQADPNMWLVFAGKPCPQSCGPQGRAGHEETLLHDGTPCGVLLCYVDDILLTGPDLLVDALKEHISSLWTMGRWDDVVPGGSAVSYLGMSIKKDIDGTITLSQEDYVKSVCEKYEVTETLPTPTHGWTEPSDEESPELQDVRAAQKVLGALNWLVCRTRPDIAFAVQRLSSCALKAPKAVLKGCNVVLAYLLGTADLGLSYSATTETWGVEGQFPFPQSLDGLRIETDASHAPCGSRSQQCMLAFWHGSVVAWECSRQALTALSSAEAELIACLAGVQIGESVLPILVDLRQSEVQPCLVSDNAAAISLVNNEGGAWRTRHLKMRAQAARERRETGAWLFAHVAGRHNAADIGTKVLAAPRFRELISLLGMLPATCQMSVKAVSVQEVEQSQKASYDVRGFTPTEPFLKAVKYFEIIKTGMQGDAEQDEPSRSRGDPWMLALILVVVVMMWELVKFASQKAVVKVKKLVRALVAEPMKRCSR</sequence>
<dbReference type="PROSITE" id="PS50103">
    <property type="entry name" value="ZF_C3H1"/>
    <property type="match status" value="1"/>
</dbReference>
<feature type="region of interest" description="Disordered" evidence="5">
    <location>
        <begin position="163"/>
        <end position="231"/>
    </location>
</feature>
<evidence type="ECO:0000256" key="5">
    <source>
        <dbReference type="SAM" id="MobiDB-lite"/>
    </source>
</evidence>
<feature type="compositionally biased region" description="Acidic residues" evidence="5">
    <location>
        <begin position="837"/>
        <end position="846"/>
    </location>
</feature>
<reference evidence="9" key="1">
    <citation type="submission" date="2021-02" db="EMBL/GenBank/DDBJ databases">
        <authorList>
            <person name="Dougan E. K."/>
            <person name="Rhodes N."/>
            <person name="Thang M."/>
            <person name="Chan C."/>
        </authorList>
    </citation>
    <scope>NUCLEOTIDE SEQUENCE</scope>
</reference>
<dbReference type="SUPFAM" id="SSF53098">
    <property type="entry name" value="Ribonuclease H-like"/>
    <property type="match status" value="1"/>
</dbReference>
<keyword evidence="6" id="KW-0812">Transmembrane</keyword>
<dbReference type="Proteomes" id="UP000604046">
    <property type="component" value="Unassembled WGS sequence"/>
</dbReference>